<dbReference type="PANTHER" id="PTHR47219">
    <property type="entry name" value="RAB GTPASE-ACTIVATING PROTEIN 1-LIKE"/>
    <property type="match status" value="1"/>
</dbReference>
<feature type="compositionally biased region" description="Low complexity" evidence="1">
    <location>
        <begin position="29"/>
        <end position="51"/>
    </location>
</feature>
<dbReference type="GO" id="GO:0005096">
    <property type="term" value="F:GTPase activator activity"/>
    <property type="evidence" value="ECO:0007669"/>
    <property type="project" value="TreeGrafter"/>
</dbReference>
<feature type="compositionally biased region" description="Basic and acidic residues" evidence="1">
    <location>
        <begin position="375"/>
        <end position="395"/>
    </location>
</feature>
<dbReference type="PROSITE" id="PS50086">
    <property type="entry name" value="TBC_RABGAP"/>
    <property type="match status" value="1"/>
</dbReference>
<feature type="compositionally biased region" description="Polar residues" evidence="1">
    <location>
        <begin position="169"/>
        <end position="181"/>
    </location>
</feature>
<reference evidence="3" key="1">
    <citation type="submission" date="2014-02" db="EMBL/GenBank/DDBJ databases">
        <authorList>
            <person name="Genoscope - CEA"/>
        </authorList>
    </citation>
    <scope>NUCLEOTIDE SEQUENCE</scope>
    <source>
        <strain evidence="3">LS3</strain>
    </source>
</reference>
<feature type="compositionally biased region" description="Low complexity" evidence="1">
    <location>
        <begin position="230"/>
        <end position="245"/>
    </location>
</feature>
<reference evidence="3" key="2">
    <citation type="submission" date="2014-06" db="EMBL/GenBank/DDBJ databases">
        <title>The complete genome of Blastobotrys (Arxula) adeninivorans LS3 - a yeast of biotechnological interest.</title>
        <authorList>
            <person name="Kunze G."/>
            <person name="Gaillardin C."/>
            <person name="Czernicka M."/>
            <person name="Durrens P."/>
            <person name="Martin T."/>
            <person name="Boer E."/>
            <person name="Gabaldon T."/>
            <person name="Cruz J."/>
            <person name="Talla E."/>
            <person name="Marck C."/>
            <person name="Goffeau A."/>
            <person name="Barbe V."/>
            <person name="Baret P."/>
            <person name="Baronian K."/>
            <person name="Beier S."/>
            <person name="Bleykasten C."/>
            <person name="Bode R."/>
            <person name="Casaregola S."/>
            <person name="Despons L."/>
            <person name="Fairhead C."/>
            <person name="Giersberg M."/>
            <person name="Gierski P."/>
            <person name="Hahnel U."/>
            <person name="Hartmann A."/>
            <person name="Jankowska D."/>
            <person name="Jubin C."/>
            <person name="Jung P."/>
            <person name="Lafontaine I."/>
            <person name="Leh-Louis V."/>
            <person name="Lemaire M."/>
            <person name="Marcet-Houben M."/>
            <person name="Mascher M."/>
            <person name="Morel G."/>
            <person name="Richard G.-F."/>
            <person name="Riechen J."/>
            <person name="Sacerdot C."/>
            <person name="Sarkar A."/>
            <person name="Savel G."/>
            <person name="Schacherer J."/>
            <person name="Sherman D."/>
            <person name="Straub M.-L."/>
            <person name="Stein N."/>
            <person name="Thierry A."/>
            <person name="Trautwein-Schult A."/>
            <person name="Westhof E."/>
            <person name="Worch S."/>
            <person name="Dujon B."/>
            <person name="Souciet J.-L."/>
            <person name="Wincker P."/>
            <person name="Scholz U."/>
            <person name="Neuveglise N."/>
        </authorList>
    </citation>
    <scope>NUCLEOTIDE SEQUENCE</scope>
    <source>
        <strain evidence="3">LS3</strain>
    </source>
</reference>
<feature type="region of interest" description="Disordered" evidence="1">
    <location>
        <begin position="371"/>
        <end position="395"/>
    </location>
</feature>
<gene>
    <name evidence="3" type="ORF">GNLVRS02_ARAD1C36498g</name>
</gene>
<feature type="region of interest" description="Disordered" evidence="1">
    <location>
        <begin position="24"/>
        <end position="54"/>
    </location>
</feature>
<feature type="compositionally biased region" description="Low complexity" evidence="1">
    <location>
        <begin position="104"/>
        <end position="157"/>
    </location>
</feature>
<dbReference type="AlphaFoldDB" id="A0A060T9A3"/>
<name>A0A060T9A3_BLAAD</name>
<dbReference type="Gene3D" id="1.10.8.270">
    <property type="entry name" value="putative rabgap domain of human tbc1 domain family member 14 like domains"/>
    <property type="match status" value="1"/>
</dbReference>
<dbReference type="PANTHER" id="PTHR47219:SF9">
    <property type="entry name" value="GTPASE ACTIVATING PROTEIN AND CENTROSOME-ASSOCIATED, ISOFORM B"/>
    <property type="match status" value="1"/>
</dbReference>
<organism evidence="3">
    <name type="scientific">Blastobotrys adeninivorans</name>
    <name type="common">Yeast</name>
    <name type="synonym">Arxula adeninivorans</name>
    <dbReference type="NCBI Taxonomy" id="409370"/>
    <lineage>
        <taxon>Eukaryota</taxon>
        <taxon>Fungi</taxon>
        <taxon>Dikarya</taxon>
        <taxon>Ascomycota</taxon>
        <taxon>Saccharomycotina</taxon>
        <taxon>Dipodascomycetes</taxon>
        <taxon>Dipodascales</taxon>
        <taxon>Trichomonascaceae</taxon>
        <taxon>Blastobotrys</taxon>
    </lineage>
</organism>
<evidence type="ECO:0000259" key="2">
    <source>
        <dbReference type="PROSITE" id="PS50086"/>
    </source>
</evidence>
<feature type="compositionally biased region" description="Polar residues" evidence="1">
    <location>
        <begin position="79"/>
        <end position="89"/>
    </location>
</feature>
<evidence type="ECO:0000256" key="1">
    <source>
        <dbReference type="SAM" id="MobiDB-lite"/>
    </source>
</evidence>
<feature type="region of interest" description="Disordered" evidence="1">
    <location>
        <begin position="230"/>
        <end position="259"/>
    </location>
</feature>
<dbReference type="GO" id="GO:0031267">
    <property type="term" value="F:small GTPase binding"/>
    <property type="evidence" value="ECO:0007669"/>
    <property type="project" value="TreeGrafter"/>
</dbReference>
<dbReference type="Pfam" id="PF00566">
    <property type="entry name" value="RabGAP-TBC"/>
    <property type="match status" value="1"/>
</dbReference>
<dbReference type="Gene3D" id="1.10.472.80">
    <property type="entry name" value="Ypt/Rab-GAP domain of gyp1p, domain 3"/>
    <property type="match status" value="1"/>
</dbReference>
<feature type="region of interest" description="Disordered" evidence="1">
    <location>
        <begin position="76"/>
        <end position="191"/>
    </location>
</feature>
<feature type="compositionally biased region" description="Low complexity" evidence="1">
    <location>
        <begin position="309"/>
        <end position="327"/>
    </location>
</feature>
<feature type="region of interest" description="Disordered" evidence="1">
    <location>
        <begin position="301"/>
        <end position="358"/>
    </location>
</feature>
<accession>A0A060T9A3</accession>
<dbReference type="EMBL" id="HG937693">
    <property type="protein sequence ID" value="CDP35477.1"/>
    <property type="molecule type" value="Genomic_DNA"/>
</dbReference>
<proteinExistence type="predicted"/>
<dbReference type="SMART" id="SM00164">
    <property type="entry name" value="TBC"/>
    <property type="match status" value="1"/>
</dbReference>
<dbReference type="InterPro" id="IPR035969">
    <property type="entry name" value="Rab-GAP_TBC_sf"/>
</dbReference>
<protein>
    <submittedName>
        <fullName evidence="3">ARAD1C36498p</fullName>
    </submittedName>
</protein>
<dbReference type="GO" id="GO:0030427">
    <property type="term" value="C:site of polarized growth"/>
    <property type="evidence" value="ECO:0007669"/>
    <property type="project" value="UniProtKB-ARBA"/>
</dbReference>
<dbReference type="Gene3D" id="1.10.10.750">
    <property type="entry name" value="Ypt/Rab-GAP domain of gyp1p, domain 1"/>
    <property type="match status" value="1"/>
</dbReference>
<dbReference type="SUPFAM" id="SSF47923">
    <property type="entry name" value="Ypt/Rab-GAP domain of gyp1p"/>
    <property type="match status" value="2"/>
</dbReference>
<evidence type="ECO:0000313" key="3">
    <source>
        <dbReference type="EMBL" id="CDP35477.1"/>
    </source>
</evidence>
<dbReference type="InterPro" id="IPR050302">
    <property type="entry name" value="Rab_GAP_TBC_domain"/>
</dbReference>
<dbReference type="InterPro" id="IPR000195">
    <property type="entry name" value="Rab-GAP-TBC_dom"/>
</dbReference>
<feature type="domain" description="Rab-GAP TBC" evidence="2">
    <location>
        <begin position="424"/>
        <end position="613"/>
    </location>
</feature>
<sequence length="667" mass="73047">MATILPKQPFNQLADDFESIVLDPVPGLSDSSSTKSNVSSRNSSSSSSVASPGLEDDVHVFVADEDDLTHRLNGYAISTIKSRPNSGSGSARLKKQRSLGQIRAQTAAAAAANYTSSAPSASIAPPRRSSNPVPRRGASNPTTTTTTTSSSTSSSPSLRKVMSTPKLRQAQSPDLSNNNPSLPLRRKSSQKLTRRQIEQLFDAEDNEDLLLDDSCIFNVPLSPALYAKSRAASTPSSTSAVTAAAPKRKSSRRPTPLKCDTSLSAINETEPARFFATPGMESLGNDAQDLTQAFHDLPSAAINMDRRNSSPSLTSSRRSSGRLSTGSAKSSLDSPREPLSATSTRPIGLPPKSPDEERKHLREFQKLLEKTAAADMKKQERRRSEHAVRERQRADDEKTWKSHILPNFATVVSEPSTRELWWRGVPAQLREKVWRMKIGNKLLITKDDYSTALRNGRHTVEVTNLDVDKVVDTILPNLSIFKSPHGPLHDDLVNLVVAYCGYKGGGYHDGLGELAGMLLLNLSSPFDAFVALCNVLDGSLTEALFRGDEGTADNYYMSFLKVLNTKLPSLHEHFQAVHLAPHTYLEPLLTTWFTRQLSLDVVSRVWDVYIFEGDGFLLRTALGILSILEHRLYGTSEEIVHELLNTGFLEVGQEDAFMKAVRAALKA</sequence>